<dbReference type="InterPro" id="IPR010916">
    <property type="entry name" value="TonB_box_CS"/>
</dbReference>
<name>A0A1W1X4B7_9NEIS</name>
<dbReference type="SUPFAM" id="SSF54637">
    <property type="entry name" value="Thioesterase/thiol ester dehydrase-isomerase"/>
    <property type="match status" value="1"/>
</dbReference>
<dbReference type="PIRSF" id="PIRSF020565">
    <property type="entry name" value="3Ho_Ac_ACP_DH_prd"/>
    <property type="match status" value="1"/>
</dbReference>
<evidence type="ECO:0000313" key="2">
    <source>
        <dbReference type="Proteomes" id="UP000192761"/>
    </source>
</evidence>
<keyword evidence="2" id="KW-1185">Reference proteome</keyword>
<dbReference type="EMBL" id="FWXD01000002">
    <property type="protein sequence ID" value="SMC18558.1"/>
    <property type="molecule type" value="Genomic_DNA"/>
</dbReference>
<dbReference type="InterPro" id="IPR016776">
    <property type="entry name" value="ApeP-like_dehydratase"/>
</dbReference>
<dbReference type="Proteomes" id="UP000192761">
    <property type="component" value="Unassembled WGS sequence"/>
</dbReference>
<dbReference type="STRING" id="1121001.SAMN02745857_00588"/>
<gene>
    <name evidence="1" type="ORF">SAMN02745857_00588</name>
</gene>
<evidence type="ECO:0000313" key="1">
    <source>
        <dbReference type="EMBL" id="SMC18558.1"/>
    </source>
</evidence>
<dbReference type="AlphaFoldDB" id="A0A1W1X4B7"/>
<dbReference type="Pfam" id="PF22817">
    <property type="entry name" value="ApeP-like"/>
    <property type="match status" value="1"/>
</dbReference>
<dbReference type="InterPro" id="IPR029069">
    <property type="entry name" value="HotDog_dom_sf"/>
</dbReference>
<dbReference type="Gene3D" id="3.10.129.10">
    <property type="entry name" value="Hotdog Thioesterase"/>
    <property type="match status" value="1"/>
</dbReference>
<dbReference type="PROSITE" id="PS00430">
    <property type="entry name" value="TONB_DEPENDENT_REC_1"/>
    <property type="match status" value="1"/>
</dbReference>
<organism evidence="1 2">
    <name type="scientific">Andreprevotia lacus DSM 23236</name>
    <dbReference type="NCBI Taxonomy" id="1121001"/>
    <lineage>
        <taxon>Bacteria</taxon>
        <taxon>Pseudomonadati</taxon>
        <taxon>Pseudomonadota</taxon>
        <taxon>Betaproteobacteria</taxon>
        <taxon>Neisseriales</taxon>
        <taxon>Chitinibacteraceae</taxon>
        <taxon>Andreprevotia</taxon>
    </lineage>
</organism>
<proteinExistence type="predicted"/>
<reference evidence="1 2" key="1">
    <citation type="submission" date="2017-04" db="EMBL/GenBank/DDBJ databases">
        <authorList>
            <person name="Afonso C.L."/>
            <person name="Miller P.J."/>
            <person name="Scott M.A."/>
            <person name="Spackman E."/>
            <person name="Goraichik I."/>
            <person name="Dimitrov K.M."/>
            <person name="Suarez D.L."/>
            <person name="Swayne D.E."/>
        </authorList>
    </citation>
    <scope>NUCLEOTIDE SEQUENCE [LARGE SCALE GENOMIC DNA]</scope>
    <source>
        <strain evidence="1 2">DSM 23236</strain>
    </source>
</reference>
<accession>A0A1W1X4B7</accession>
<dbReference type="OrthoDB" id="9800188at2"/>
<protein>
    <submittedName>
        <fullName evidence="1">Predicted 3-hydroxylacyl-ACP dehydratase, HotDog domain</fullName>
    </submittedName>
</protein>
<sequence length="155" mass="16511">MNTPLPIADYLPHSGRMLLLDHIVQVDERAICTRLTLRADSPFVEGGQVGAWIGLEYMAQAAAAHAGWCARQRNQAVSAGFLLGTRLYDSSVAAFNVGDTLLVSAANEFSAGNGMSMLACRIEAPDGRLLAQAQLSVFQPADLQAHLQQSGESTP</sequence>
<dbReference type="RefSeq" id="WP_084089041.1">
    <property type="nucleotide sequence ID" value="NZ_FWXD01000002.1"/>
</dbReference>